<organism evidence="1 2">
    <name type="scientific">Porphyromonas circumdentaria</name>
    <dbReference type="NCBI Taxonomy" id="29524"/>
    <lineage>
        <taxon>Bacteria</taxon>
        <taxon>Pseudomonadati</taxon>
        <taxon>Bacteroidota</taxon>
        <taxon>Bacteroidia</taxon>
        <taxon>Bacteroidales</taxon>
        <taxon>Porphyromonadaceae</taxon>
        <taxon>Porphyromonas</taxon>
    </lineage>
</organism>
<dbReference type="OrthoDB" id="666725at2"/>
<evidence type="ECO:0000313" key="1">
    <source>
        <dbReference type="EMBL" id="SJZ51731.1"/>
    </source>
</evidence>
<evidence type="ECO:0000313" key="2">
    <source>
        <dbReference type="Proteomes" id="UP000190121"/>
    </source>
</evidence>
<sequence length="171" mass="20157">MTYRLILLSPEKEDFECVLDIDANATLEDLHFAILKLLDYPQDLFTSFMHSDACFNVQDEITLEEARESQITVATAFENEERDFLYVFDTLLERCFYVKVVEKNQSSIDGYQLVRKKGEAPKPQLSNEEIENFLLEENTPFEMNEDSFLLDDDFDEEMEYPSFEEEDGFDY</sequence>
<dbReference type="InterPro" id="IPR024047">
    <property type="entry name" value="MM3350-like_sf"/>
</dbReference>
<dbReference type="RefSeq" id="WP_078736299.1">
    <property type="nucleotide sequence ID" value="NZ_FUXE01000003.1"/>
</dbReference>
<dbReference type="SUPFAM" id="SSF159941">
    <property type="entry name" value="MM3350-like"/>
    <property type="match status" value="1"/>
</dbReference>
<keyword evidence="2" id="KW-1185">Reference proteome</keyword>
<accession>A0A1T4LAT8</accession>
<protein>
    <submittedName>
        <fullName evidence="1">Uncharacterized protein</fullName>
    </submittedName>
</protein>
<dbReference type="STRING" id="29524.SAMN02745171_00340"/>
<dbReference type="EMBL" id="FUXE01000003">
    <property type="protein sequence ID" value="SJZ51731.1"/>
    <property type="molecule type" value="Genomic_DNA"/>
</dbReference>
<dbReference type="Proteomes" id="UP000190121">
    <property type="component" value="Unassembled WGS sequence"/>
</dbReference>
<dbReference type="Gene3D" id="3.10.290.30">
    <property type="entry name" value="MM3350-like"/>
    <property type="match status" value="1"/>
</dbReference>
<name>A0A1T4LAT8_9PORP</name>
<proteinExistence type="predicted"/>
<reference evidence="2" key="1">
    <citation type="submission" date="2017-02" db="EMBL/GenBank/DDBJ databases">
        <authorList>
            <person name="Varghese N."/>
            <person name="Submissions S."/>
        </authorList>
    </citation>
    <scope>NUCLEOTIDE SEQUENCE [LARGE SCALE GENOMIC DNA]</scope>
    <source>
        <strain evidence="2">ATCC 51356</strain>
    </source>
</reference>
<dbReference type="AlphaFoldDB" id="A0A1T4LAT8"/>
<gene>
    <name evidence="1" type="ORF">SAMN02745171_00340</name>
</gene>